<reference evidence="3" key="3">
    <citation type="submission" date="2025-08" db="UniProtKB">
        <authorList>
            <consortium name="Ensembl"/>
        </authorList>
    </citation>
    <scope>IDENTIFICATION</scope>
    <source>
        <strain evidence="3">JP 163 A</strain>
    </source>
</reference>
<dbReference type="PANTHER" id="PTHR46888">
    <property type="entry name" value="ZINC KNUCKLE DOMAINCONTAINING PROTEIN-RELATED"/>
    <property type="match status" value="1"/>
</dbReference>
<keyword evidence="1" id="KW-0862">Zinc</keyword>
<dbReference type="InParanoid" id="A0A3B5QIF6"/>
<organism evidence="3 4">
    <name type="scientific">Xiphophorus maculatus</name>
    <name type="common">Southern platyfish</name>
    <name type="synonym">Platypoecilus maculatus</name>
    <dbReference type="NCBI Taxonomy" id="8083"/>
    <lineage>
        <taxon>Eukaryota</taxon>
        <taxon>Metazoa</taxon>
        <taxon>Chordata</taxon>
        <taxon>Craniata</taxon>
        <taxon>Vertebrata</taxon>
        <taxon>Euteleostomi</taxon>
        <taxon>Actinopterygii</taxon>
        <taxon>Neopterygii</taxon>
        <taxon>Teleostei</taxon>
        <taxon>Neoteleostei</taxon>
        <taxon>Acanthomorphata</taxon>
        <taxon>Ovalentaria</taxon>
        <taxon>Atherinomorphae</taxon>
        <taxon>Cyprinodontiformes</taxon>
        <taxon>Poeciliidae</taxon>
        <taxon>Poeciliinae</taxon>
        <taxon>Xiphophorus</taxon>
    </lineage>
</organism>
<dbReference type="GO" id="GO:0003676">
    <property type="term" value="F:nucleic acid binding"/>
    <property type="evidence" value="ECO:0007669"/>
    <property type="project" value="InterPro"/>
</dbReference>
<dbReference type="Gene3D" id="1.10.4020.10">
    <property type="entry name" value="DNA breaking-rejoining enzymes"/>
    <property type="match status" value="1"/>
</dbReference>
<keyword evidence="4" id="KW-1185">Reference proteome</keyword>
<sequence length="522" mass="57624">MANVDGFLRDPSEEGLERCIREQLLKIAEHFKLEVSDKRPKDSIRAIIKANLNDSSVLGPAKLQATGTWLDTDVFDSSLTFEQKQELPLLQAGIEQNILDVKKLELEERRLSSTSEGHTPLDASAIGTSSSFDVGNNLRLVPQFAEWDPDTFFSLFERVADSRGWSDLDRTLLLQCVFTGKAQEAYSALTVDDSKVYATVKKAVLTAYELVPEAYRQKFRTWQKCGKQTHVEFARELGINFNRWCASLKISTFVDLCSLVVLEQFKNSVLSHIAVYISEHNVKTAAESAKLDDEYVLIHRGGCGCQTCNDFGYRSGSQSFVGNHAKEEGIGRDMNSKTEWISGGHVYLDPTDICHYCKTRGHWKRECPKRGAQVKSAAFAASEKHAGFVSSKQVEVGRKYTLDQGDFSPFVSDGHASLVGSDATGLVKILRDTGAFNSYIVSSVLPFSEETKTGDHVLMRGMGLLVEPVPLHKLTLTCGLVQGEVIMGVHPALPLEGVDIILGNDLAGGWVWADFPLPAPIV</sequence>
<dbReference type="PROSITE" id="PS50158">
    <property type="entry name" value="ZF_CCHC"/>
    <property type="match status" value="1"/>
</dbReference>
<dbReference type="AlphaFoldDB" id="A0A3B5QIF6"/>
<keyword evidence="1" id="KW-0479">Metal-binding</keyword>
<dbReference type="GeneTree" id="ENSGT00940000165751"/>
<keyword evidence="1" id="KW-0863">Zinc-finger</keyword>
<dbReference type="PANTHER" id="PTHR46888:SF13">
    <property type="entry name" value="RIBONUCLEASE H"/>
    <property type="match status" value="1"/>
</dbReference>
<evidence type="ECO:0000256" key="1">
    <source>
        <dbReference type="PROSITE-ProRule" id="PRU00047"/>
    </source>
</evidence>
<dbReference type="InterPro" id="IPR036875">
    <property type="entry name" value="Znf_CCHC_sf"/>
</dbReference>
<dbReference type="Gene3D" id="4.10.60.10">
    <property type="entry name" value="Zinc finger, CCHC-type"/>
    <property type="match status" value="1"/>
</dbReference>
<name>A0A3B5QIF6_XIPMA</name>
<dbReference type="InterPro" id="IPR003309">
    <property type="entry name" value="SCAN_dom"/>
</dbReference>
<dbReference type="InterPro" id="IPR038269">
    <property type="entry name" value="SCAN_sf"/>
</dbReference>
<dbReference type="OMA" id="DICHYCK"/>
<dbReference type="SUPFAM" id="SSF57756">
    <property type="entry name" value="Retrovirus zinc finger-like domains"/>
    <property type="match status" value="1"/>
</dbReference>
<evidence type="ECO:0000259" key="2">
    <source>
        <dbReference type="PROSITE" id="PS50158"/>
    </source>
</evidence>
<dbReference type="Proteomes" id="UP000002852">
    <property type="component" value="Unassembled WGS sequence"/>
</dbReference>
<accession>A0A3B5QIF6</accession>
<proteinExistence type="predicted"/>
<dbReference type="SUPFAM" id="SSF47353">
    <property type="entry name" value="Retrovirus capsid dimerization domain-like"/>
    <property type="match status" value="1"/>
</dbReference>
<evidence type="ECO:0000313" key="3">
    <source>
        <dbReference type="Ensembl" id="ENSXMAP00000030232.1"/>
    </source>
</evidence>
<evidence type="ECO:0000313" key="4">
    <source>
        <dbReference type="Proteomes" id="UP000002852"/>
    </source>
</evidence>
<feature type="domain" description="CCHC-type" evidence="2">
    <location>
        <begin position="354"/>
        <end position="369"/>
    </location>
</feature>
<reference evidence="4" key="1">
    <citation type="submission" date="2012-01" db="EMBL/GenBank/DDBJ databases">
        <authorList>
            <person name="Walter R."/>
            <person name="Schartl M."/>
            <person name="Warren W."/>
        </authorList>
    </citation>
    <scope>NUCLEOTIDE SEQUENCE [LARGE SCALE GENOMIC DNA]</scope>
    <source>
        <strain evidence="4">JP 163 A</strain>
    </source>
</reference>
<dbReference type="InterPro" id="IPR001878">
    <property type="entry name" value="Znf_CCHC"/>
</dbReference>
<dbReference type="Ensembl" id="ENSXMAT00000026596.1">
    <property type="protein sequence ID" value="ENSXMAP00000030232.1"/>
    <property type="gene ID" value="ENSXMAG00000023443.1"/>
</dbReference>
<reference evidence="4" key="2">
    <citation type="journal article" date="2013" name="Nat. Genet.">
        <title>The genome of the platyfish, Xiphophorus maculatus, provides insights into evolutionary adaptation and several complex traits.</title>
        <authorList>
            <person name="Schartl M."/>
            <person name="Walter R.B."/>
            <person name="Shen Y."/>
            <person name="Garcia T."/>
            <person name="Catchen J."/>
            <person name="Amores A."/>
            <person name="Braasch I."/>
            <person name="Chalopin D."/>
            <person name="Volff J.N."/>
            <person name="Lesch K.P."/>
            <person name="Bisazza A."/>
            <person name="Minx P."/>
            <person name="Hillier L."/>
            <person name="Wilson R.K."/>
            <person name="Fuerstenberg S."/>
            <person name="Boore J."/>
            <person name="Searle S."/>
            <person name="Postlethwait J.H."/>
            <person name="Warren W.C."/>
        </authorList>
    </citation>
    <scope>NUCLEOTIDE SEQUENCE [LARGE SCALE GENOMIC DNA]</scope>
    <source>
        <strain evidence="4">JP 163 A</strain>
    </source>
</reference>
<dbReference type="SMART" id="SM00343">
    <property type="entry name" value="ZnF_C2HC"/>
    <property type="match status" value="1"/>
</dbReference>
<dbReference type="Pfam" id="PF02023">
    <property type="entry name" value="SCAN"/>
    <property type="match status" value="1"/>
</dbReference>
<reference evidence="3" key="4">
    <citation type="submission" date="2025-09" db="UniProtKB">
        <authorList>
            <consortium name="Ensembl"/>
        </authorList>
    </citation>
    <scope>IDENTIFICATION</scope>
    <source>
        <strain evidence="3">JP 163 A</strain>
    </source>
</reference>
<dbReference type="GO" id="GO:0008270">
    <property type="term" value="F:zinc ion binding"/>
    <property type="evidence" value="ECO:0007669"/>
    <property type="project" value="UniProtKB-KW"/>
</dbReference>
<protein>
    <recommendedName>
        <fullName evidence="2">CCHC-type domain-containing protein</fullName>
    </recommendedName>
</protein>